<evidence type="ECO:0000256" key="1">
    <source>
        <dbReference type="SAM" id="MobiDB-lite"/>
    </source>
</evidence>
<proteinExistence type="predicted"/>
<reference evidence="3 4" key="1">
    <citation type="submission" date="2020-07" db="EMBL/GenBank/DDBJ databases">
        <authorList>
            <person name="Feng X."/>
        </authorList>
    </citation>
    <scope>NUCLEOTIDE SEQUENCE [LARGE SCALE GENOMIC DNA]</scope>
    <source>
        <strain evidence="3 4">JCM31066</strain>
    </source>
</reference>
<comment type="caution">
    <text evidence="3">The sequence shown here is derived from an EMBL/GenBank/DDBJ whole genome shotgun (WGS) entry which is preliminary data.</text>
</comment>
<feature type="compositionally biased region" description="Basic and acidic residues" evidence="1">
    <location>
        <begin position="142"/>
        <end position="157"/>
    </location>
</feature>
<dbReference type="RefSeq" id="WP_185673775.1">
    <property type="nucleotide sequence ID" value="NZ_JACHVB010000009.1"/>
</dbReference>
<accession>A0A842H897</accession>
<organism evidence="3 4">
    <name type="scientific">Ruficoccus amylovorans</name>
    <dbReference type="NCBI Taxonomy" id="1804625"/>
    <lineage>
        <taxon>Bacteria</taxon>
        <taxon>Pseudomonadati</taxon>
        <taxon>Verrucomicrobiota</taxon>
        <taxon>Opitutia</taxon>
        <taxon>Puniceicoccales</taxon>
        <taxon>Cerasicoccaceae</taxon>
        <taxon>Ruficoccus</taxon>
    </lineage>
</organism>
<name>A0A842H897_9BACT</name>
<evidence type="ECO:0000256" key="2">
    <source>
        <dbReference type="SAM" id="SignalP"/>
    </source>
</evidence>
<evidence type="ECO:0000313" key="4">
    <source>
        <dbReference type="Proteomes" id="UP000546464"/>
    </source>
</evidence>
<evidence type="ECO:0000313" key="3">
    <source>
        <dbReference type="EMBL" id="MBC2592753.1"/>
    </source>
</evidence>
<protein>
    <recommendedName>
        <fullName evidence="5">DUF3105 domain-containing protein</fullName>
    </recommendedName>
</protein>
<gene>
    <name evidence="3" type="ORF">H5P28_00620</name>
</gene>
<dbReference type="PROSITE" id="PS51257">
    <property type="entry name" value="PROKAR_LIPOPROTEIN"/>
    <property type="match status" value="1"/>
</dbReference>
<feature type="region of interest" description="Disordered" evidence="1">
    <location>
        <begin position="142"/>
        <end position="173"/>
    </location>
</feature>
<feature type="chain" id="PRO_5032386590" description="DUF3105 domain-containing protein" evidence="2">
    <location>
        <begin position="23"/>
        <end position="173"/>
    </location>
</feature>
<dbReference type="Proteomes" id="UP000546464">
    <property type="component" value="Unassembled WGS sequence"/>
</dbReference>
<keyword evidence="4" id="KW-1185">Reference proteome</keyword>
<dbReference type="AlphaFoldDB" id="A0A842H897"/>
<dbReference type="EMBL" id="JACHVB010000009">
    <property type="protein sequence ID" value="MBC2592753.1"/>
    <property type="molecule type" value="Genomic_DNA"/>
</dbReference>
<feature type="signal peptide" evidence="2">
    <location>
        <begin position="1"/>
        <end position="22"/>
    </location>
</feature>
<keyword evidence="2" id="KW-0732">Signal</keyword>
<evidence type="ECO:0008006" key="5">
    <source>
        <dbReference type="Google" id="ProtNLM"/>
    </source>
</evidence>
<sequence length="173" mass="19701">MKLPLTAFFLVPILFTACQASGAEDVFAPDRSNLDNGREHLETWIITVNESQNYPPSVPEEGIDPLDYHDTSYSSEEFELVRFIQNEGIDFLSVPHSQLSLSPYAIDAISVMRPYKYDLVITSSPENIKEVFDLMKRYHQVERRKVKQPKDVEDRQTKPAPAPQKGSQNQKGS</sequence>